<proteinExistence type="predicted"/>
<evidence type="ECO:0000313" key="2">
    <source>
        <dbReference type="Proteomes" id="UP001234178"/>
    </source>
</evidence>
<protein>
    <submittedName>
        <fullName evidence="1">Uncharacterized protein</fullName>
    </submittedName>
</protein>
<sequence length="86" mass="9816">MVCDNYGRDLRRDGLRKQQKSPLHFVMANTCSVFDSSVITRLSKYQRRLDASSFSLSEDIAIILMEPGNVVTPLTFSNPLKHCIPW</sequence>
<gene>
    <name evidence="1" type="ORF">OUZ56_014916</name>
</gene>
<accession>A0ABR0AL72</accession>
<dbReference type="Proteomes" id="UP001234178">
    <property type="component" value="Unassembled WGS sequence"/>
</dbReference>
<comment type="caution">
    <text evidence="1">The sequence shown here is derived from an EMBL/GenBank/DDBJ whole genome shotgun (WGS) entry which is preliminary data.</text>
</comment>
<dbReference type="EMBL" id="JAOYFB010000038">
    <property type="protein sequence ID" value="KAK4025875.1"/>
    <property type="molecule type" value="Genomic_DNA"/>
</dbReference>
<reference evidence="1 2" key="1">
    <citation type="journal article" date="2023" name="Nucleic Acids Res.">
        <title>The hologenome of Daphnia magna reveals possible DNA methylation and microbiome-mediated evolution of the host genome.</title>
        <authorList>
            <person name="Chaturvedi A."/>
            <person name="Li X."/>
            <person name="Dhandapani V."/>
            <person name="Marshall H."/>
            <person name="Kissane S."/>
            <person name="Cuenca-Cambronero M."/>
            <person name="Asole G."/>
            <person name="Calvet F."/>
            <person name="Ruiz-Romero M."/>
            <person name="Marangio P."/>
            <person name="Guigo R."/>
            <person name="Rago D."/>
            <person name="Mirbahai L."/>
            <person name="Eastwood N."/>
            <person name="Colbourne J.K."/>
            <person name="Zhou J."/>
            <person name="Mallon E."/>
            <person name="Orsini L."/>
        </authorList>
    </citation>
    <scope>NUCLEOTIDE SEQUENCE [LARGE SCALE GENOMIC DNA]</scope>
    <source>
        <strain evidence="1">LRV0_1</strain>
    </source>
</reference>
<evidence type="ECO:0000313" key="1">
    <source>
        <dbReference type="EMBL" id="KAK4025875.1"/>
    </source>
</evidence>
<keyword evidence="2" id="KW-1185">Reference proteome</keyword>
<organism evidence="1 2">
    <name type="scientific">Daphnia magna</name>
    <dbReference type="NCBI Taxonomy" id="35525"/>
    <lineage>
        <taxon>Eukaryota</taxon>
        <taxon>Metazoa</taxon>
        <taxon>Ecdysozoa</taxon>
        <taxon>Arthropoda</taxon>
        <taxon>Crustacea</taxon>
        <taxon>Branchiopoda</taxon>
        <taxon>Diplostraca</taxon>
        <taxon>Cladocera</taxon>
        <taxon>Anomopoda</taxon>
        <taxon>Daphniidae</taxon>
        <taxon>Daphnia</taxon>
    </lineage>
</organism>
<name>A0ABR0AL72_9CRUS</name>